<comment type="subcellular location">
    <subcellularLocation>
        <location evidence="7">Cytoplasm</location>
    </subcellularLocation>
</comment>
<dbReference type="NCBIfam" id="TIGR00447">
    <property type="entry name" value="pth"/>
    <property type="match status" value="1"/>
</dbReference>
<dbReference type="GO" id="GO:0004045">
    <property type="term" value="F:peptidyl-tRNA hydrolase activity"/>
    <property type="evidence" value="ECO:0007669"/>
    <property type="project" value="UniProtKB-UniRule"/>
</dbReference>
<feature type="site" description="Discriminates between blocked and unblocked aminoacyl-tRNA" evidence="7">
    <location>
        <position position="9"/>
    </location>
</feature>
<keyword evidence="7" id="KW-0963">Cytoplasm</keyword>
<sequence>MFLLCGLGNKGSEYAFTRHNIGYLLIDRFSEKFGIPVRKRLSGCKVGTADEVILAKPNTFMNLSGGPVLSLLKLMDLQPENLILIHDDLDMTFGKIRFKWDGRDGGHRGVRSVINSLQSKLFYRMKIGIGRDPTMAPEDYVLSGFTGDEAEELADTLDTAVDALHTFVYEGKEKAMSIFNRSPGI</sequence>
<feature type="binding site" evidence="7">
    <location>
        <position position="62"/>
    </location>
    <ligand>
        <name>tRNA</name>
        <dbReference type="ChEBI" id="CHEBI:17843"/>
    </ligand>
</feature>
<dbReference type="InterPro" id="IPR018171">
    <property type="entry name" value="Pept_tRNA_hydro_CS"/>
</dbReference>
<dbReference type="Pfam" id="PF01195">
    <property type="entry name" value="Pept_tRNA_hydro"/>
    <property type="match status" value="1"/>
</dbReference>
<keyword evidence="3 7" id="KW-0378">Hydrolase</keyword>
<dbReference type="EC" id="3.1.1.29" evidence="1 7"/>
<dbReference type="GO" id="GO:0005737">
    <property type="term" value="C:cytoplasm"/>
    <property type="evidence" value="ECO:0007669"/>
    <property type="project" value="UniProtKB-SubCell"/>
</dbReference>
<dbReference type="Proteomes" id="UP000777265">
    <property type="component" value="Unassembled WGS sequence"/>
</dbReference>
<evidence type="ECO:0000256" key="7">
    <source>
        <dbReference type="HAMAP-Rule" id="MF_00083"/>
    </source>
</evidence>
<dbReference type="GO" id="GO:0072344">
    <property type="term" value="P:rescue of stalled ribosome"/>
    <property type="evidence" value="ECO:0007669"/>
    <property type="project" value="UniProtKB-UniRule"/>
</dbReference>
<dbReference type="Gene3D" id="3.40.50.1470">
    <property type="entry name" value="Peptidyl-tRNA hydrolase"/>
    <property type="match status" value="1"/>
</dbReference>
<evidence type="ECO:0000256" key="2">
    <source>
        <dbReference type="ARBA" id="ARBA00022555"/>
    </source>
</evidence>
<comment type="similarity">
    <text evidence="5 7 9">Belongs to the PTH family.</text>
</comment>
<evidence type="ECO:0000256" key="1">
    <source>
        <dbReference type="ARBA" id="ARBA00013260"/>
    </source>
</evidence>
<dbReference type="EMBL" id="JAAYEE010000297">
    <property type="protein sequence ID" value="NLW36801.1"/>
    <property type="molecule type" value="Genomic_DNA"/>
</dbReference>
<dbReference type="GO" id="GO:0000049">
    <property type="term" value="F:tRNA binding"/>
    <property type="evidence" value="ECO:0007669"/>
    <property type="project" value="UniProtKB-UniRule"/>
</dbReference>
<comment type="function">
    <text evidence="7">Hydrolyzes ribosome-free peptidyl-tRNAs (with 1 or more amino acids incorporated), which drop off the ribosome during protein synthesis, or as a result of ribosome stalling.</text>
</comment>
<comment type="caution">
    <text evidence="10">The sequence shown here is derived from an EMBL/GenBank/DDBJ whole genome shotgun (WGS) entry which is preliminary data.</text>
</comment>
<dbReference type="InterPro" id="IPR036416">
    <property type="entry name" value="Pept_tRNA_hydro_sf"/>
</dbReference>
<dbReference type="PROSITE" id="PS01195">
    <property type="entry name" value="PEPT_TRNA_HYDROL_1"/>
    <property type="match status" value="1"/>
</dbReference>
<evidence type="ECO:0000313" key="10">
    <source>
        <dbReference type="EMBL" id="NLW36801.1"/>
    </source>
</evidence>
<feature type="binding site" evidence="7">
    <location>
        <position position="60"/>
    </location>
    <ligand>
        <name>tRNA</name>
        <dbReference type="ChEBI" id="CHEBI:17843"/>
    </ligand>
</feature>
<dbReference type="PANTHER" id="PTHR17224:SF1">
    <property type="entry name" value="PEPTIDYL-TRNA HYDROLASE"/>
    <property type="match status" value="1"/>
</dbReference>
<gene>
    <name evidence="7" type="primary">pth</name>
    <name evidence="10" type="ORF">GXY80_15190</name>
</gene>
<reference evidence="10" key="1">
    <citation type="journal article" date="2020" name="Biotechnol. Biofuels">
        <title>New insights from the biogas microbiome by comprehensive genome-resolved metagenomics of nearly 1600 species originating from multiple anaerobic digesters.</title>
        <authorList>
            <person name="Campanaro S."/>
            <person name="Treu L."/>
            <person name="Rodriguez-R L.M."/>
            <person name="Kovalovszki A."/>
            <person name="Ziels R.M."/>
            <person name="Maus I."/>
            <person name="Zhu X."/>
            <person name="Kougias P.G."/>
            <person name="Basile A."/>
            <person name="Luo G."/>
            <person name="Schluter A."/>
            <person name="Konstantinidis K.T."/>
            <person name="Angelidaki I."/>
        </authorList>
    </citation>
    <scope>NUCLEOTIDE SEQUENCE</scope>
    <source>
        <strain evidence="10">AS06rmzACSIP_7</strain>
    </source>
</reference>
<dbReference type="HAMAP" id="MF_00083">
    <property type="entry name" value="Pept_tRNA_hydro_bact"/>
    <property type="match status" value="1"/>
</dbReference>
<dbReference type="AlphaFoldDB" id="A0A351U704"/>
<evidence type="ECO:0000256" key="4">
    <source>
        <dbReference type="ARBA" id="ARBA00022884"/>
    </source>
</evidence>
<evidence type="ECO:0000256" key="3">
    <source>
        <dbReference type="ARBA" id="ARBA00022801"/>
    </source>
</evidence>
<proteinExistence type="inferred from homology"/>
<evidence type="ECO:0000256" key="6">
    <source>
        <dbReference type="ARBA" id="ARBA00050038"/>
    </source>
</evidence>
<evidence type="ECO:0000256" key="9">
    <source>
        <dbReference type="RuleBase" id="RU004320"/>
    </source>
</evidence>
<feature type="active site" description="Proton acceptor" evidence="7">
    <location>
        <position position="19"/>
    </location>
</feature>
<evidence type="ECO:0000256" key="8">
    <source>
        <dbReference type="RuleBase" id="RU000673"/>
    </source>
</evidence>
<dbReference type="InterPro" id="IPR001328">
    <property type="entry name" value="Pept_tRNA_hydro"/>
</dbReference>
<name>A0A351U704_9BACT</name>
<dbReference type="STRING" id="909663.GCA_000512235_00785"/>
<dbReference type="PANTHER" id="PTHR17224">
    <property type="entry name" value="PEPTIDYL-TRNA HYDROLASE"/>
    <property type="match status" value="1"/>
</dbReference>
<comment type="function">
    <text evidence="7">Catalyzes the release of premature peptidyl moieties from peptidyl-tRNA molecules trapped in stalled 50S ribosomal subunits, and thus maintains levels of free tRNAs and 50S ribosomes.</text>
</comment>
<evidence type="ECO:0000256" key="5">
    <source>
        <dbReference type="ARBA" id="ARBA00038063"/>
    </source>
</evidence>
<dbReference type="CDD" id="cd00462">
    <property type="entry name" value="PTH"/>
    <property type="match status" value="1"/>
</dbReference>
<protein>
    <recommendedName>
        <fullName evidence="6 7">Peptidyl-tRNA hydrolase</fullName>
        <shortName evidence="7">Pth</shortName>
        <ecNumber evidence="1 7">3.1.1.29</ecNumber>
    </recommendedName>
</protein>
<feature type="site" description="Stabilizes the basic form of H active site to accept a proton" evidence="7">
    <location>
        <position position="87"/>
    </location>
</feature>
<organism evidence="10 11">
    <name type="scientific">Syntrophorhabdus aromaticivorans</name>
    <dbReference type="NCBI Taxonomy" id="328301"/>
    <lineage>
        <taxon>Bacteria</taxon>
        <taxon>Pseudomonadati</taxon>
        <taxon>Thermodesulfobacteriota</taxon>
        <taxon>Syntrophorhabdia</taxon>
        <taxon>Syntrophorhabdales</taxon>
        <taxon>Syntrophorhabdaceae</taxon>
        <taxon>Syntrophorhabdus</taxon>
    </lineage>
</organism>
<comment type="catalytic activity">
    <reaction evidence="7 8">
        <text>an N-acyl-L-alpha-aminoacyl-tRNA + H2O = an N-acyl-L-amino acid + a tRNA + H(+)</text>
        <dbReference type="Rhea" id="RHEA:54448"/>
        <dbReference type="Rhea" id="RHEA-COMP:10123"/>
        <dbReference type="Rhea" id="RHEA-COMP:13883"/>
        <dbReference type="ChEBI" id="CHEBI:15377"/>
        <dbReference type="ChEBI" id="CHEBI:15378"/>
        <dbReference type="ChEBI" id="CHEBI:59874"/>
        <dbReference type="ChEBI" id="CHEBI:78442"/>
        <dbReference type="ChEBI" id="CHEBI:138191"/>
        <dbReference type="EC" id="3.1.1.29"/>
    </reaction>
</comment>
<keyword evidence="4 7" id="KW-0694">RNA-binding</keyword>
<evidence type="ECO:0000313" key="11">
    <source>
        <dbReference type="Proteomes" id="UP000777265"/>
    </source>
</evidence>
<reference evidence="10" key="2">
    <citation type="submission" date="2020-01" db="EMBL/GenBank/DDBJ databases">
        <authorList>
            <person name="Campanaro S."/>
        </authorList>
    </citation>
    <scope>NUCLEOTIDE SEQUENCE</scope>
    <source>
        <strain evidence="10">AS06rmzACSIP_7</strain>
    </source>
</reference>
<keyword evidence="2 7" id="KW-0820">tRNA-binding</keyword>
<dbReference type="GO" id="GO:0006515">
    <property type="term" value="P:protein quality control for misfolded or incompletely synthesized proteins"/>
    <property type="evidence" value="ECO:0007669"/>
    <property type="project" value="UniProtKB-UniRule"/>
</dbReference>
<comment type="subunit">
    <text evidence="7">Monomer.</text>
</comment>
<comment type="caution">
    <text evidence="7">Lacks conserved residue(s) required for the propagation of feature annotation.</text>
</comment>
<accession>A0A351U704</accession>
<dbReference type="SUPFAM" id="SSF53178">
    <property type="entry name" value="Peptidyl-tRNA hydrolase-like"/>
    <property type="match status" value="1"/>
</dbReference>
<feature type="binding site" evidence="7">
    <location>
        <position position="14"/>
    </location>
    <ligand>
        <name>tRNA</name>
        <dbReference type="ChEBI" id="CHEBI:17843"/>
    </ligand>
</feature>